<evidence type="ECO:0000313" key="6">
    <source>
        <dbReference type="EMBL" id="KAK7081889.1"/>
    </source>
</evidence>
<dbReference type="PANTHER" id="PTHR24329:SF543">
    <property type="entry name" value="FI01017P-RELATED"/>
    <property type="match status" value="1"/>
</dbReference>
<accession>A0AAN8XPH2</accession>
<evidence type="ECO:0000256" key="1">
    <source>
        <dbReference type="ARBA" id="ARBA00004123"/>
    </source>
</evidence>
<keyword evidence="7" id="KW-1185">Reference proteome</keyword>
<evidence type="ECO:0000256" key="4">
    <source>
        <dbReference type="SAM" id="MobiDB-lite"/>
    </source>
</evidence>
<dbReference type="GO" id="GO:0005634">
    <property type="term" value="C:nucleus"/>
    <property type="evidence" value="ECO:0007669"/>
    <property type="project" value="UniProtKB-SubCell"/>
</dbReference>
<dbReference type="PROSITE" id="PS50071">
    <property type="entry name" value="HOMEOBOX_2"/>
    <property type="match status" value="1"/>
</dbReference>
<feature type="DNA-binding region" description="Homeobox" evidence="2">
    <location>
        <begin position="3"/>
        <end position="25"/>
    </location>
</feature>
<dbReference type="Proteomes" id="UP001381693">
    <property type="component" value="Unassembled WGS sequence"/>
</dbReference>
<keyword evidence="2 3" id="KW-0371">Homeobox</keyword>
<reference evidence="6 7" key="1">
    <citation type="submission" date="2023-11" db="EMBL/GenBank/DDBJ databases">
        <title>Halocaridina rubra genome assembly.</title>
        <authorList>
            <person name="Smith C."/>
        </authorList>
    </citation>
    <scope>NUCLEOTIDE SEQUENCE [LARGE SCALE GENOMIC DNA]</scope>
    <source>
        <strain evidence="6">EP-1</strain>
        <tissue evidence="6">Whole</tissue>
    </source>
</reference>
<dbReference type="GO" id="GO:0000981">
    <property type="term" value="F:DNA-binding transcription factor activity, RNA polymerase II-specific"/>
    <property type="evidence" value="ECO:0007669"/>
    <property type="project" value="TreeGrafter"/>
</dbReference>
<name>A0AAN8XPH2_HALRR</name>
<evidence type="ECO:0000259" key="5">
    <source>
        <dbReference type="PROSITE" id="PS50071"/>
    </source>
</evidence>
<dbReference type="AlphaFoldDB" id="A0AAN8XPH2"/>
<comment type="subcellular location">
    <subcellularLocation>
        <location evidence="1 2 3">Nucleus</location>
    </subcellularLocation>
</comment>
<feature type="region of interest" description="Disordered" evidence="4">
    <location>
        <begin position="297"/>
        <end position="350"/>
    </location>
</feature>
<feature type="compositionally biased region" description="Basic and acidic residues" evidence="4">
    <location>
        <begin position="327"/>
        <end position="350"/>
    </location>
</feature>
<feature type="region of interest" description="Disordered" evidence="4">
    <location>
        <begin position="53"/>
        <end position="72"/>
    </location>
</feature>
<dbReference type="PANTHER" id="PTHR24329">
    <property type="entry name" value="HOMEOBOX PROTEIN ARISTALESS"/>
    <property type="match status" value="1"/>
</dbReference>
<protein>
    <recommendedName>
        <fullName evidence="5">Homeobox domain-containing protein</fullName>
    </recommendedName>
</protein>
<dbReference type="SUPFAM" id="SSF46689">
    <property type="entry name" value="Homeodomain-like"/>
    <property type="match status" value="1"/>
</dbReference>
<dbReference type="EMBL" id="JAXCGZ010004361">
    <property type="protein sequence ID" value="KAK7081889.1"/>
    <property type="molecule type" value="Genomic_DNA"/>
</dbReference>
<gene>
    <name evidence="6" type="ORF">SK128_011676</name>
</gene>
<dbReference type="InterPro" id="IPR050649">
    <property type="entry name" value="Paired_Homeobox_TFs"/>
</dbReference>
<evidence type="ECO:0000256" key="3">
    <source>
        <dbReference type="RuleBase" id="RU000682"/>
    </source>
</evidence>
<sequence length="350" mass="37977">MKIGLTEARIQVWFQNRRAKWRKQEKGLNSSSSSLAASSQYTTLASKLAAFPGYARPPTSKPHDSRYPSLLYSHAGSSSSVSSTPSPSPTPSSSSASSAQSVFQPLLPLVRGDPRAAAAAAYRYPLFSPLSNPLLYPPSFHAILAQLSAQHKIEGASDGSQQKPESPHEGALHSSESNGMAKSDSLETVPNRIPIQNLSKSPERSEEDDSEIEHVKNVSEERGSDSIRVSPHQSDRIYNYVEGPQEAKTRPAEAARSLDIKSLAALRALEQYRTLDLQALEEYRKALEIRTLEARAAQMSGEATHPGSSTPSPTLAPSTHTPPESPAFHDDGLSNKRPDYNIDALLKKEA</sequence>
<keyword evidence="2 3" id="KW-0238">DNA-binding</keyword>
<organism evidence="6 7">
    <name type="scientific">Halocaridina rubra</name>
    <name type="common">Hawaiian red shrimp</name>
    <dbReference type="NCBI Taxonomy" id="373956"/>
    <lineage>
        <taxon>Eukaryota</taxon>
        <taxon>Metazoa</taxon>
        <taxon>Ecdysozoa</taxon>
        <taxon>Arthropoda</taxon>
        <taxon>Crustacea</taxon>
        <taxon>Multicrustacea</taxon>
        <taxon>Malacostraca</taxon>
        <taxon>Eumalacostraca</taxon>
        <taxon>Eucarida</taxon>
        <taxon>Decapoda</taxon>
        <taxon>Pleocyemata</taxon>
        <taxon>Caridea</taxon>
        <taxon>Atyoidea</taxon>
        <taxon>Atyidae</taxon>
        <taxon>Halocaridina</taxon>
    </lineage>
</organism>
<proteinExistence type="predicted"/>
<keyword evidence="2 3" id="KW-0539">Nucleus</keyword>
<feature type="region of interest" description="Disordered" evidence="4">
    <location>
        <begin position="78"/>
        <end position="98"/>
    </location>
</feature>
<comment type="caution">
    <text evidence="6">The sequence shown here is derived from an EMBL/GenBank/DDBJ whole genome shotgun (WGS) entry which is preliminary data.</text>
</comment>
<feature type="domain" description="Homeobox" evidence="5">
    <location>
        <begin position="1"/>
        <end position="24"/>
    </location>
</feature>
<dbReference type="InterPro" id="IPR001356">
    <property type="entry name" value="HD"/>
</dbReference>
<dbReference type="InterPro" id="IPR009057">
    <property type="entry name" value="Homeodomain-like_sf"/>
</dbReference>
<feature type="region of interest" description="Disordered" evidence="4">
    <location>
        <begin position="153"/>
        <end position="233"/>
    </location>
</feature>
<dbReference type="Pfam" id="PF00046">
    <property type="entry name" value="Homeodomain"/>
    <property type="match status" value="1"/>
</dbReference>
<evidence type="ECO:0000256" key="2">
    <source>
        <dbReference type="PROSITE-ProRule" id="PRU00108"/>
    </source>
</evidence>
<dbReference type="CDD" id="cd00086">
    <property type="entry name" value="homeodomain"/>
    <property type="match status" value="1"/>
</dbReference>
<dbReference type="Gene3D" id="1.10.10.60">
    <property type="entry name" value="Homeodomain-like"/>
    <property type="match status" value="1"/>
</dbReference>
<feature type="compositionally biased region" description="Basic and acidic residues" evidence="4">
    <location>
        <begin position="212"/>
        <end position="225"/>
    </location>
</feature>
<feature type="compositionally biased region" description="Low complexity" evidence="4">
    <location>
        <begin position="306"/>
        <end position="322"/>
    </location>
</feature>
<dbReference type="GO" id="GO:0000977">
    <property type="term" value="F:RNA polymerase II transcription regulatory region sequence-specific DNA binding"/>
    <property type="evidence" value="ECO:0007669"/>
    <property type="project" value="TreeGrafter"/>
</dbReference>
<evidence type="ECO:0000313" key="7">
    <source>
        <dbReference type="Proteomes" id="UP001381693"/>
    </source>
</evidence>